<dbReference type="Gene3D" id="2.120.10.30">
    <property type="entry name" value="TolB, C-terminal domain"/>
    <property type="match status" value="1"/>
</dbReference>
<gene>
    <name evidence="2" type="ORF">J4D97_05060</name>
</gene>
<dbReference type="SUPFAM" id="SSF82171">
    <property type="entry name" value="DPP6 N-terminal domain-like"/>
    <property type="match status" value="1"/>
</dbReference>
<dbReference type="RefSeq" id="WP_208306643.1">
    <property type="nucleotide sequence ID" value="NZ_JAGETX010000002.1"/>
</dbReference>
<protein>
    <submittedName>
        <fullName evidence="2">Uncharacterized protein</fullName>
    </submittedName>
</protein>
<evidence type="ECO:0000313" key="3">
    <source>
        <dbReference type="Proteomes" id="UP000670527"/>
    </source>
</evidence>
<dbReference type="PANTHER" id="PTHR36842:SF1">
    <property type="entry name" value="PROTEIN TOLB"/>
    <property type="match status" value="1"/>
</dbReference>
<dbReference type="Proteomes" id="UP000670527">
    <property type="component" value="Unassembled WGS sequence"/>
</dbReference>
<dbReference type="EMBL" id="JAGETX010000002">
    <property type="protein sequence ID" value="MBO3270012.1"/>
    <property type="molecule type" value="Genomic_DNA"/>
</dbReference>
<keyword evidence="3" id="KW-1185">Reference proteome</keyword>
<keyword evidence="1" id="KW-0732">Signal</keyword>
<dbReference type="PANTHER" id="PTHR36842">
    <property type="entry name" value="PROTEIN TOLB HOMOLOG"/>
    <property type="match status" value="1"/>
</dbReference>
<feature type="signal peptide" evidence="1">
    <location>
        <begin position="1"/>
        <end position="22"/>
    </location>
</feature>
<feature type="chain" id="PRO_5046738576" evidence="1">
    <location>
        <begin position="23"/>
        <end position="963"/>
    </location>
</feature>
<accession>A0ABS3T8P1</accession>
<organism evidence="2 3">
    <name type="scientific">Hymenobacter defluvii</name>
    <dbReference type="NCBI Taxonomy" id="2054411"/>
    <lineage>
        <taxon>Bacteria</taxon>
        <taxon>Pseudomonadati</taxon>
        <taxon>Bacteroidota</taxon>
        <taxon>Cytophagia</taxon>
        <taxon>Cytophagales</taxon>
        <taxon>Hymenobacteraceae</taxon>
        <taxon>Hymenobacter</taxon>
    </lineage>
</organism>
<name>A0ABS3T8P1_9BACT</name>
<evidence type="ECO:0000313" key="2">
    <source>
        <dbReference type="EMBL" id="MBO3270012.1"/>
    </source>
</evidence>
<dbReference type="InterPro" id="IPR011042">
    <property type="entry name" value="6-blade_b-propeller_TolB-like"/>
</dbReference>
<proteinExistence type="predicted"/>
<sequence>MRLLLCFLVCCLLPALPGASQSLPVLDQNPPDLRWQEVRTPHFRLLYPRGLDSAAQRTAHRLEQVQQPGTASLGVVPRHLPIVLQNQTTISNAFVTFLPRHAEFFTTPEQGQALGTMDWLDGLVLHEYRHVGQFDKARQGIGRLLVPLLGDQGLGVGAVGVPQWFFEGDAVGSETALSRSGRGRVPYFGVGMRANRLAGRHFGYQKAVNGSFRYNVPNWYVLGYYMTSYLKTHYGPNVWASVLDKYYHFPFYPFSFSNSIRRTTGLRVEDLYQRTMHELDSTWQAGQQNLAITPGREFRVKAEERVFTQYEYPQYVTDSSVLAMKTGLGTIAQLVLLRRHAPEQKIFVQGLTNVPEMLSVGGGKVVWPEYRYDPRWRQRVYSELRILDLSTGRLTHLTKRRYTAAALSPDGRQLVVTLTDSSYHHSLRIVDVASGREVRILPNPRNDFYQQPRWLPDGRVVAVALRRAGKTLTVLDPTTGQEQDLLPVANINLTNPQPWGEFVLYNSPQSGIDNIYAVSRRTGQTWQVTSRPVGAYHAAVSPDGQRLAFHEFQATGSRVLEMPLDTTTWRALPTPATTAVLSDPYAAQLSAQEPAAALVRPLLVRPDSATTPYPVRPYSPLRHAFNVFGWGVVQSPTGNSVNVGVRSQDLLNTTQAQVGVGYNQAERTANVFGGLSYQGRYPVLDLSVEHGGRNTGVYVDRRTPLDSLVRDRWNYTRLTVGGRLPLTLTRSKYLQALTLSAYYLREQVNGYDLPLRYRTDPAPDRPVNAVQTSLSYVRQLKLSARDVAPRWGGSLLATWRTTPFGAGLNAAQFGTQASVFLPGIGRHHAIRLRGGYQWQQQREYQFSPSIFFPRGIGYVSFDRLWVGTTEYALPLAFVHWSVGRVLYVQRLRATAFMDVAHGESRSLTTGALIQRDYRTVGVDGAVLFNALHLRTPFELGARFVYNPRTRQASFSPLVFNIQI</sequence>
<comment type="caution">
    <text evidence="2">The sequence shown here is derived from an EMBL/GenBank/DDBJ whole genome shotgun (WGS) entry which is preliminary data.</text>
</comment>
<evidence type="ECO:0000256" key="1">
    <source>
        <dbReference type="SAM" id="SignalP"/>
    </source>
</evidence>
<reference evidence="2 3" key="1">
    <citation type="submission" date="2021-03" db="EMBL/GenBank/DDBJ databases">
        <authorList>
            <person name="Kim M.K."/>
        </authorList>
    </citation>
    <scope>NUCLEOTIDE SEQUENCE [LARGE SCALE GENOMIC DNA]</scope>
    <source>
        <strain evidence="2 3">BT507</strain>
    </source>
</reference>